<dbReference type="InterPro" id="IPR015890">
    <property type="entry name" value="Chorismate_C"/>
</dbReference>
<dbReference type="SUPFAM" id="SSF56322">
    <property type="entry name" value="ADC synthase"/>
    <property type="match status" value="1"/>
</dbReference>
<accession>A0A086CIX0</accession>
<evidence type="ECO:0000256" key="1">
    <source>
        <dbReference type="ARBA" id="ARBA00000799"/>
    </source>
</evidence>
<dbReference type="EMBL" id="JPSP01000001">
    <property type="protein sequence ID" value="KFF42134.1"/>
    <property type="molecule type" value="Genomic_DNA"/>
</dbReference>
<evidence type="ECO:0000256" key="2">
    <source>
        <dbReference type="ARBA" id="ARBA00005297"/>
    </source>
</evidence>
<dbReference type="InterPro" id="IPR005801">
    <property type="entry name" value="ADC_synthase"/>
</dbReference>
<dbReference type="PANTHER" id="PTHR42839:SF2">
    <property type="entry name" value="ISOCHORISMATE SYNTHASE ENTC"/>
    <property type="match status" value="1"/>
</dbReference>
<comment type="caution">
    <text evidence="7">The sequence shown here is derived from an EMBL/GenBank/DDBJ whole genome shotgun (WGS) entry which is preliminary data.</text>
</comment>
<feature type="domain" description="Chorismate-utilising enzyme C-terminal" evidence="6">
    <location>
        <begin position="222"/>
        <end position="474"/>
    </location>
</feature>
<evidence type="ECO:0000313" key="7">
    <source>
        <dbReference type="EMBL" id="KFF42134.1"/>
    </source>
</evidence>
<dbReference type="PANTHER" id="PTHR42839">
    <property type="entry name" value="ISOCHORISMATE SYNTHASE ENTC"/>
    <property type="match status" value="1"/>
</dbReference>
<dbReference type="GO" id="GO:0008909">
    <property type="term" value="F:isochorismate synthase activity"/>
    <property type="evidence" value="ECO:0007669"/>
    <property type="project" value="UniProtKB-EC"/>
</dbReference>
<proteinExistence type="inferred from homology"/>
<dbReference type="Proteomes" id="UP000028922">
    <property type="component" value="Unassembled WGS sequence"/>
</dbReference>
<protein>
    <recommendedName>
        <fullName evidence="3">isochorismate synthase</fullName>
        <ecNumber evidence="3">5.4.4.2</ecNumber>
    </recommendedName>
    <alternativeName>
        <fullName evidence="5">Isochorismate mutase</fullName>
    </alternativeName>
</protein>
<comment type="similarity">
    <text evidence="2">Belongs to the isochorismate synthase family.</text>
</comment>
<dbReference type="AlphaFoldDB" id="A0A086CIX0"/>
<name>A0A086CIX0_9CHRO</name>
<dbReference type="Gene3D" id="3.60.120.10">
    <property type="entry name" value="Anthranilate synthase"/>
    <property type="match status" value="1"/>
</dbReference>
<dbReference type="STRING" id="1527444.ucyna2_00198"/>
<dbReference type="InterPro" id="IPR004561">
    <property type="entry name" value="IsoChor_synthase"/>
</dbReference>
<evidence type="ECO:0000256" key="4">
    <source>
        <dbReference type="ARBA" id="ARBA00023235"/>
    </source>
</evidence>
<dbReference type="EC" id="5.4.4.2" evidence="3"/>
<evidence type="ECO:0000313" key="8">
    <source>
        <dbReference type="Proteomes" id="UP000028922"/>
    </source>
</evidence>
<evidence type="ECO:0000259" key="6">
    <source>
        <dbReference type="Pfam" id="PF00425"/>
    </source>
</evidence>
<dbReference type="PATRIC" id="fig|1527444.3.peg.193"/>
<sequence>MSITPIFIPNSTSFINNPCYLENLFATYQTKFKSHDQSVIISLSYVINAVDTLSVLNFLTNKNKSPSSSDTIYFYWENKVNNEEMLGYGATQYFCIDSSDRFFRSKNFIKDCLIKIIRIKEKKEIKSPPRIFSSFTFFEKIDDPHYPFPPALAFLPYVQLIKFKNSSILTFNILIEKKTDIKQTVFNILATKKSILSLKAYQNKKRKSKDIDRLDTNLAKIQKFKNSVNLILKSIKNNEFKKLVLADFLDLKNSVNFSIPNCLDNLRFHYPDCYVFAINNGKNHCFIGASPERLLSIKNQKLITDALAGSSSRDKDKYKDYYLSQKLLKSYKERYEHQVVIKYIVKSLLNIGLSPKVLPLKILKLSNIQHLWTPIYSKLEINIHPIDIVATLHPTPAVSGFPTAITCRKIEHYEQFVRGLYAAPLGWIDSNKNSEFIVGIRSALISHNNARVYAGAGIVKGSQSEQELAEIQLKFEGLLKALS</sequence>
<evidence type="ECO:0000256" key="3">
    <source>
        <dbReference type="ARBA" id="ARBA00012824"/>
    </source>
</evidence>
<dbReference type="eggNOG" id="COG1169">
    <property type="taxonomic scope" value="Bacteria"/>
</dbReference>
<reference evidence="7 8" key="1">
    <citation type="submission" date="2014-08" db="EMBL/GenBank/DDBJ databases">
        <title>Comparative genomics reveals surprising divergence of two closely related strains of uncultivated UCYN-A cyanobacteria.</title>
        <authorList>
            <person name="Bombar D."/>
            <person name="Heller P."/>
            <person name="Sanchez-Baracaldo P."/>
            <person name="Carter B.J."/>
            <person name="Zert J.P."/>
        </authorList>
    </citation>
    <scope>NUCLEOTIDE SEQUENCE [LARGE SCALE GENOMIC DNA]</scope>
</reference>
<comment type="catalytic activity">
    <reaction evidence="1">
        <text>chorismate = isochorismate</text>
        <dbReference type="Rhea" id="RHEA:18985"/>
        <dbReference type="ChEBI" id="CHEBI:29748"/>
        <dbReference type="ChEBI" id="CHEBI:29780"/>
        <dbReference type="EC" id="5.4.4.2"/>
    </reaction>
</comment>
<keyword evidence="4 7" id="KW-0413">Isomerase</keyword>
<dbReference type="NCBIfam" id="TIGR00543">
    <property type="entry name" value="isochor_syn"/>
    <property type="match status" value="1"/>
</dbReference>
<organism evidence="7 8">
    <name type="scientific">Candidatus Atelocyanobacterium thalassa isolate SIO64986</name>
    <dbReference type="NCBI Taxonomy" id="1527444"/>
    <lineage>
        <taxon>Bacteria</taxon>
        <taxon>Bacillati</taxon>
        <taxon>Cyanobacteriota</taxon>
        <taxon>Cyanophyceae</taxon>
        <taxon>Oscillatoriophycideae</taxon>
        <taxon>Chroococcales</taxon>
        <taxon>Aphanothecaceae</taxon>
        <taxon>Candidatus Atelocyanobacterium</taxon>
        <taxon>Candidatus Atelocyanobacterium thalassae</taxon>
    </lineage>
</organism>
<dbReference type="Pfam" id="PF00425">
    <property type="entry name" value="Chorismate_bind"/>
    <property type="match status" value="1"/>
</dbReference>
<evidence type="ECO:0000256" key="5">
    <source>
        <dbReference type="ARBA" id="ARBA00041564"/>
    </source>
</evidence>
<gene>
    <name evidence="7" type="ORF">ucyna2_00198</name>
</gene>